<evidence type="ECO:0000313" key="4">
    <source>
        <dbReference type="Proteomes" id="UP000070544"/>
    </source>
</evidence>
<dbReference type="AlphaFoldDB" id="A0A139ADA1"/>
<feature type="domain" description="BTB" evidence="2">
    <location>
        <begin position="77"/>
        <end position="113"/>
    </location>
</feature>
<feature type="compositionally biased region" description="Polar residues" evidence="1">
    <location>
        <begin position="627"/>
        <end position="648"/>
    </location>
</feature>
<proteinExistence type="predicted"/>
<feature type="compositionally biased region" description="Polar residues" evidence="1">
    <location>
        <begin position="695"/>
        <end position="713"/>
    </location>
</feature>
<gene>
    <name evidence="3" type="ORF">M427DRAFT_145926</name>
</gene>
<feature type="compositionally biased region" description="Low complexity" evidence="1">
    <location>
        <begin position="496"/>
        <end position="507"/>
    </location>
</feature>
<dbReference type="CDD" id="cd18186">
    <property type="entry name" value="BTB_POZ_ZBTB_KLHL-like"/>
    <property type="match status" value="1"/>
</dbReference>
<feature type="compositionally biased region" description="Polar residues" evidence="1">
    <location>
        <begin position="1166"/>
        <end position="1186"/>
    </location>
</feature>
<dbReference type="InterPro" id="IPR011333">
    <property type="entry name" value="SKP1/BTB/POZ_sf"/>
</dbReference>
<feature type="region of interest" description="Disordered" evidence="1">
    <location>
        <begin position="448"/>
        <end position="661"/>
    </location>
</feature>
<feature type="compositionally biased region" description="Polar residues" evidence="1">
    <location>
        <begin position="1038"/>
        <end position="1048"/>
    </location>
</feature>
<dbReference type="Proteomes" id="UP000070544">
    <property type="component" value="Unassembled WGS sequence"/>
</dbReference>
<feature type="region of interest" description="Disordered" evidence="1">
    <location>
        <begin position="1110"/>
        <end position="1186"/>
    </location>
</feature>
<dbReference type="PROSITE" id="PS50097">
    <property type="entry name" value="BTB"/>
    <property type="match status" value="1"/>
</dbReference>
<feature type="compositionally biased region" description="Low complexity" evidence="1">
    <location>
        <begin position="1008"/>
        <end position="1025"/>
    </location>
</feature>
<evidence type="ECO:0000259" key="2">
    <source>
        <dbReference type="PROSITE" id="PS50097"/>
    </source>
</evidence>
<feature type="region of interest" description="Disordered" evidence="1">
    <location>
        <begin position="1"/>
        <end position="61"/>
    </location>
</feature>
<feature type="region of interest" description="Disordered" evidence="1">
    <location>
        <begin position="735"/>
        <end position="784"/>
    </location>
</feature>
<name>A0A139ADA1_GONPJ</name>
<feature type="compositionally biased region" description="Polar residues" evidence="1">
    <location>
        <begin position="524"/>
        <end position="538"/>
    </location>
</feature>
<evidence type="ECO:0000313" key="3">
    <source>
        <dbReference type="EMBL" id="KXS14750.1"/>
    </source>
</evidence>
<dbReference type="EMBL" id="KQ965767">
    <property type="protein sequence ID" value="KXS14750.1"/>
    <property type="molecule type" value="Genomic_DNA"/>
</dbReference>
<dbReference type="InterPro" id="IPR000210">
    <property type="entry name" value="BTB/POZ_dom"/>
</dbReference>
<protein>
    <recommendedName>
        <fullName evidence="2">BTB domain-containing protein</fullName>
    </recommendedName>
</protein>
<reference evidence="3 4" key="1">
    <citation type="journal article" date="2015" name="Genome Biol. Evol.">
        <title>Phylogenomic analyses indicate that early fungi evolved digesting cell walls of algal ancestors of land plants.</title>
        <authorList>
            <person name="Chang Y."/>
            <person name="Wang S."/>
            <person name="Sekimoto S."/>
            <person name="Aerts A.L."/>
            <person name="Choi C."/>
            <person name="Clum A."/>
            <person name="LaButti K.M."/>
            <person name="Lindquist E.A."/>
            <person name="Yee Ngan C."/>
            <person name="Ohm R.A."/>
            <person name="Salamov A.A."/>
            <person name="Grigoriev I.V."/>
            <person name="Spatafora J.W."/>
            <person name="Berbee M.L."/>
        </authorList>
    </citation>
    <scope>NUCLEOTIDE SEQUENCE [LARGE SCALE GENOMIC DNA]</scope>
    <source>
        <strain evidence="3 4">JEL478</strain>
    </source>
</reference>
<dbReference type="OrthoDB" id="2106269at2759"/>
<dbReference type="Gene3D" id="3.30.710.10">
    <property type="entry name" value="Potassium Channel Kv1.1, Chain A"/>
    <property type="match status" value="1"/>
</dbReference>
<feature type="compositionally biased region" description="Low complexity" evidence="1">
    <location>
        <begin position="1079"/>
        <end position="1088"/>
    </location>
</feature>
<feature type="region of interest" description="Disordered" evidence="1">
    <location>
        <begin position="973"/>
        <end position="1094"/>
    </location>
</feature>
<feature type="compositionally biased region" description="Low complexity" evidence="1">
    <location>
        <begin position="973"/>
        <end position="987"/>
    </location>
</feature>
<feature type="compositionally biased region" description="Polar residues" evidence="1">
    <location>
        <begin position="455"/>
        <end position="467"/>
    </location>
</feature>
<sequence>MLTNGESSSSDPNPPPNRRRSQSRDRPRRAGSRDRATHSGSARESSPSRGRPNSGVRESPFLRKGGLHGYLKLAKYADALLKIKTTDNKMTTVPCHRLVLSLRSDFFETLFASTPNPPTSTTPQLPGVLLPVYQLPPLPPHRSLHEVVGKILWALYNLESWSLAVQDTKWDEIVGVLRVAGAMDMTHFTAESERAIADAIEGHKGTPDDLDAIAREAQAWGLVDVRRRAMGRLAELYERTADLDGPELFNMTPARLGVAIEHIEPPQQFEVVRKYLNTRNNSASPVAPDAASELWSKVSFRGLSLAELEAGFQDPTIPVVLILDAATAMALRNPAALDSTTQDLFEAVLEHATSSPTQPIPAVVQGEMVRGFLAKHPDTGPHTVKALWRQVPFRVMSVDELAGFLGSGDGPPGELMFEYLVELLQDPSIPAASKATYHTIIRALTLRPSGPPTGPNANANAIPQSLSDPLLQPGNRSSAILGREHALQSQMPQTASQPHLQSSLSHSGGQGQGQAGQGAPRMRPSQQQASGADTQPGSYDSYLVNVSRGLESSTQSSSPQLRAYNTNVGGAGAVRREPSREMLPTPPTNISSSDVQFPPESAPSAVAGPGHRSTFTASQLGAPFAQSHAQVVSRQTSREALNSNQSSPGVPALPPTMSVPGQSQTYAQIQYHAQIQAQVQAQAQGQGQGQGQGSAPPSRQPSMDPLNASSGSQGMYASRAAAVALNITTPNGRPGSYYDGAGQNGAHARTQSASAAPPSHTNAVAVAPRPPPRPARTEGSSGAVHADGFSSPLVSILHVVDGLEPAKRFTFIREYITHRSALRAALPPSVKADLWARVPFTQVPVPDLERGFEDPAVPIALILDAAATLLASNPSALNMASSDFFSAALEHGTTATSGPPHLSPLAQYEAVKSYAVSRGAALTERTRHALWSEVKFSGMTYDQLDRARRESIAPTQMLIDAMLAMYSRSHSDSSIASNLSSSASSGAVNNHRYNLSSSSSSGAANNTQYNQHQQHLNSSSSTASSLRPPLPEYAQRSRPLSQTFQPSETSREDLNKDAGQPPQTVQEQHGGGTAHHSESQPSMSPSSSGEFHGRPRLRRSLSLTNIPVAAYGPDGRLLSEDRADQESGGSGRSAVSMNVGVGTPVNSGPPLLGSWGPRSGREQAGAQRQPQKSLESLLSNWGVSSR</sequence>
<feature type="compositionally biased region" description="Polar residues" evidence="1">
    <location>
        <begin position="38"/>
        <end position="48"/>
    </location>
</feature>
<evidence type="ECO:0000256" key="1">
    <source>
        <dbReference type="SAM" id="MobiDB-lite"/>
    </source>
</evidence>
<organism evidence="3 4">
    <name type="scientific">Gonapodya prolifera (strain JEL478)</name>
    <name type="common">Monoblepharis prolifera</name>
    <dbReference type="NCBI Taxonomy" id="1344416"/>
    <lineage>
        <taxon>Eukaryota</taxon>
        <taxon>Fungi</taxon>
        <taxon>Fungi incertae sedis</taxon>
        <taxon>Chytridiomycota</taxon>
        <taxon>Chytridiomycota incertae sedis</taxon>
        <taxon>Monoblepharidomycetes</taxon>
        <taxon>Monoblepharidales</taxon>
        <taxon>Gonapodyaceae</taxon>
        <taxon>Gonapodya</taxon>
    </lineage>
</organism>
<keyword evidence="4" id="KW-1185">Reference proteome</keyword>
<feature type="compositionally biased region" description="Polar residues" evidence="1">
    <location>
        <begin position="550"/>
        <end position="568"/>
    </location>
</feature>
<feature type="compositionally biased region" description="Basic residues" evidence="1">
    <location>
        <begin position="17"/>
        <end position="30"/>
    </location>
</feature>
<feature type="compositionally biased region" description="Polar residues" evidence="1">
    <location>
        <begin position="749"/>
        <end position="762"/>
    </location>
</feature>
<accession>A0A139ADA1</accession>
<feature type="region of interest" description="Disordered" evidence="1">
    <location>
        <begin position="680"/>
        <end position="713"/>
    </location>
</feature>